<comment type="caution">
    <text evidence="3">The sequence shown here is derived from an EMBL/GenBank/DDBJ whole genome shotgun (WGS) entry which is preliminary data.</text>
</comment>
<feature type="region of interest" description="Disordered" evidence="1">
    <location>
        <begin position="581"/>
        <end position="602"/>
    </location>
</feature>
<evidence type="ECO:0000259" key="2">
    <source>
        <dbReference type="Pfam" id="PF02510"/>
    </source>
</evidence>
<feature type="domain" description="Surface presentation of antigen" evidence="2">
    <location>
        <begin position="524"/>
        <end position="601"/>
    </location>
</feature>
<organism evidence="3 4">
    <name type="scientific">Providencia rettgeri</name>
    <dbReference type="NCBI Taxonomy" id="587"/>
    <lineage>
        <taxon>Bacteria</taxon>
        <taxon>Pseudomonadati</taxon>
        <taxon>Pseudomonadota</taxon>
        <taxon>Gammaproteobacteria</taxon>
        <taxon>Enterobacterales</taxon>
        <taxon>Morganellaceae</taxon>
        <taxon>Providencia</taxon>
    </lineage>
</organism>
<name>A0AAE3CZ31_PRORE</name>
<gene>
    <name evidence="3" type="ORF">KYI77_19590</name>
</gene>
<proteinExistence type="predicted"/>
<accession>A0AAE3CZ31</accession>
<dbReference type="InterPro" id="IPR056746">
    <property type="entry name" value="SPAN_dom"/>
</dbReference>
<reference evidence="3" key="1">
    <citation type="submission" date="2021-07" db="EMBL/GenBank/DDBJ databases">
        <authorList>
            <person name="Stanton E."/>
        </authorList>
    </citation>
    <scope>NUCLEOTIDE SEQUENCE</scope>
    <source>
        <strain evidence="3">2021EL-01139</strain>
    </source>
</reference>
<dbReference type="AlphaFoldDB" id="A0AAE3CZ31"/>
<evidence type="ECO:0000313" key="3">
    <source>
        <dbReference type="EMBL" id="MBW3118649.1"/>
    </source>
</evidence>
<dbReference type="Pfam" id="PF02510">
    <property type="entry name" value="SPAN"/>
    <property type="match status" value="1"/>
</dbReference>
<dbReference type="EMBL" id="JAHWLI010000093">
    <property type="protein sequence ID" value="MBW3118649.1"/>
    <property type="molecule type" value="Genomic_DNA"/>
</dbReference>
<evidence type="ECO:0000313" key="4">
    <source>
        <dbReference type="Proteomes" id="UP001155882"/>
    </source>
</evidence>
<protein>
    <recommendedName>
        <fullName evidence="2">Surface presentation of antigen domain-containing protein</fullName>
    </recommendedName>
</protein>
<sequence>MSAIKTSSNEKVPCVAIDREAISSTYNTTEFSHQNITPKMAKVVNDKNMMHLFGHKNKSQPKDISAFLSVSLPFMQKISQLSDLAKGFITWKENVYIGEGIQIAGENKELKAKAIEPLINNYIFTESCIPVVHHFQDNLPKTHQVNITNKLMVDNQPDMNLLADLTTTGKVETIPELIENNENTNFIISTPAADLVDILNKPVVDNNLSESPDIHVEQNIADEDEIPLFNSMMASFPLPNIPQRVRGKANDNSVPYGENKPQLSEKNQLNMESPLANLALRSTLEPTSKELKPEVKTGKQYIRSSVKVELEPAIQRKIVGEQSKPVNIRQIDSLDTILLNTYPRKNNPAKDDSLRNPPSLLGMQLATHHLHDQQGTHQGIKENTHQGIKESTYQGIKENTYQGIKENIHHHVVGQLELAFTKNEPPTQSVTSLKTYYLYDNKNILLSENETNSLPDKVQETTISAQISPAEDMSPPSNMIATTANEVMRVSVPLQATQQKSEMHKMPELVEPPPFLGENQQPKTAERSFTYTFNQWQSSPSVTFELASKGEFVASTASSEVQLALNENKHLLAHETSVHIRREDERQQHRNRQQHDQQQEED</sequence>
<evidence type="ECO:0000256" key="1">
    <source>
        <dbReference type="SAM" id="MobiDB-lite"/>
    </source>
</evidence>
<dbReference type="RefSeq" id="WP_110592720.1">
    <property type="nucleotide sequence ID" value="NZ_JAAOIA010000001.1"/>
</dbReference>
<dbReference type="Proteomes" id="UP001155882">
    <property type="component" value="Unassembled WGS sequence"/>
</dbReference>